<reference evidence="3 4" key="1">
    <citation type="submission" date="2016-04" db="EMBL/GenBank/DDBJ databases">
        <title>Draft genome of Fonsecaea erecta CBS 125763.</title>
        <authorList>
            <person name="Weiss V.A."/>
            <person name="Vicente V.A."/>
            <person name="Raittz R.T."/>
            <person name="Moreno L.F."/>
            <person name="De Souza E.M."/>
            <person name="Pedrosa F.O."/>
            <person name="Steffens M.B."/>
            <person name="Faoro H."/>
            <person name="Tadra-Sfeir M.Z."/>
            <person name="Najafzadeh M.J."/>
            <person name="Felipe M.S."/>
            <person name="Teixeira M."/>
            <person name="Sun J."/>
            <person name="Xi L."/>
            <person name="Gomes R."/>
            <person name="De Azevedo C.M."/>
            <person name="Salgado C.G."/>
            <person name="Da Silva M.B."/>
            <person name="Nascimento M.F."/>
            <person name="Queiroz-Telles F."/>
            <person name="Attili D.S."/>
            <person name="Gorbushina A."/>
        </authorList>
    </citation>
    <scope>NUCLEOTIDE SEQUENCE [LARGE SCALE GENOMIC DNA]</scope>
    <source>
        <strain evidence="3 4">CBS 125763</strain>
    </source>
</reference>
<feature type="region of interest" description="Disordered" evidence="1">
    <location>
        <begin position="282"/>
        <end position="336"/>
    </location>
</feature>
<feature type="transmembrane region" description="Helical" evidence="2">
    <location>
        <begin position="814"/>
        <end position="834"/>
    </location>
</feature>
<feature type="compositionally biased region" description="Low complexity" evidence="1">
    <location>
        <begin position="137"/>
        <end position="157"/>
    </location>
</feature>
<evidence type="ECO:0000256" key="1">
    <source>
        <dbReference type="SAM" id="MobiDB-lite"/>
    </source>
</evidence>
<feature type="transmembrane region" description="Helical" evidence="2">
    <location>
        <begin position="600"/>
        <end position="622"/>
    </location>
</feature>
<feature type="region of interest" description="Disordered" evidence="1">
    <location>
        <begin position="1"/>
        <end position="85"/>
    </location>
</feature>
<keyword evidence="2" id="KW-0812">Transmembrane</keyword>
<feature type="compositionally biased region" description="Polar residues" evidence="1">
    <location>
        <begin position="166"/>
        <end position="180"/>
    </location>
</feature>
<dbReference type="PANTHER" id="PTHR35872:SF2">
    <property type="entry name" value="INTEGRAL MEMBRANE PROTEIN (AFU_ORTHOLOGUE AFUA_5G07110)"/>
    <property type="match status" value="1"/>
</dbReference>
<dbReference type="Proteomes" id="UP000078343">
    <property type="component" value="Unassembled WGS sequence"/>
</dbReference>
<feature type="compositionally biased region" description="Low complexity" evidence="1">
    <location>
        <begin position="33"/>
        <end position="52"/>
    </location>
</feature>
<feature type="transmembrane region" description="Helical" evidence="2">
    <location>
        <begin position="854"/>
        <end position="871"/>
    </location>
</feature>
<dbReference type="PANTHER" id="PTHR35872">
    <property type="entry name" value="INTEGRAL MEMBRANE PROTEIN (AFU_ORTHOLOGUE AFUA_5G07110)"/>
    <property type="match status" value="1"/>
</dbReference>
<feature type="transmembrane region" description="Helical" evidence="2">
    <location>
        <begin position="418"/>
        <end position="442"/>
    </location>
</feature>
<evidence type="ECO:0000256" key="2">
    <source>
        <dbReference type="SAM" id="Phobius"/>
    </source>
</evidence>
<name>A0A178ZXQ4_9EURO</name>
<feature type="compositionally biased region" description="Polar residues" evidence="1">
    <location>
        <begin position="63"/>
        <end position="85"/>
    </location>
</feature>
<keyword evidence="2" id="KW-0472">Membrane</keyword>
<feature type="compositionally biased region" description="Acidic residues" evidence="1">
    <location>
        <begin position="517"/>
        <end position="526"/>
    </location>
</feature>
<feature type="compositionally biased region" description="Basic and acidic residues" evidence="1">
    <location>
        <begin position="294"/>
        <end position="303"/>
    </location>
</feature>
<feature type="compositionally biased region" description="Basic and acidic residues" evidence="1">
    <location>
        <begin position="501"/>
        <end position="516"/>
    </location>
</feature>
<proteinExistence type="predicted"/>
<feature type="compositionally biased region" description="Pro residues" evidence="1">
    <location>
        <begin position="314"/>
        <end position="323"/>
    </location>
</feature>
<evidence type="ECO:0000313" key="4">
    <source>
        <dbReference type="Proteomes" id="UP000078343"/>
    </source>
</evidence>
<comment type="caution">
    <text evidence="3">The sequence shown here is derived from an EMBL/GenBank/DDBJ whole genome shotgun (WGS) entry which is preliminary data.</text>
</comment>
<keyword evidence="2" id="KW-1133">Transmembrane helix</keyword>
<keyword evidence="4" id="KW-1185">Reference proteome</keyword>
<dbReference type="SUPFAM" id="SSF103473">
    <property type="entry name" value="MFS general substrate transporter"/>
    <property type="match status" value="1"/>
</dbReference>
<protein>
    <recommendedName>
        <fullName evidence="5">Integral membrane protein</fullName>
    </recommendedName>
</protein>
<dbReference type="GeneID" id="30004741"/>
<dbReference type="InterPro" id="IPR021369">
    <property type="entry name" value="DUF2985"/>
</dbReference>
<evidence type="ECO:0000313" key="3">
    <source>
        <dbReference type="EMBL" id="OAP64599.1"/>
    </source>
</evidence>
<dbReference type="Pfam" id="PF11204">
    <property type="entry name" value="DUF2985"/>
    <property type="match status" value="1"/>
</dbReference>
<dbReference type="EMBL" id="LVYI01000001">
    <property type="protein sequence ID" value="OAP64599.1"/>
    <property type="molecule type" value="Genomic_DNA"/>
</dbReference>
<evidence type="ECO:0008006" key="5">
    <source>
        <dbReference type="Google" id="ProtNLM"/>
    </source>
</evidence>
<sequence length="872" mass="97648">MSSSQPGSRRISSVSNSNTEPFPSIPESPAGPSSTDNNNNTTTTSTTTTTTTVHIPSRGRPYTITSTQPPNQHPTIVTSAPDNTVITNATATNPAVTRTTYTAPQINQINQINRFRPVGIRRLPSSNLRAAAQDGESSSSQPPSRAGSGRGRSNSAPQRPNLGIPGSNTLTRQSTRQSLLPTLAETPSAPGAVPADGTVDRDTMNENVTGGVSRRRSISNAARSIMSRMSDTSRERQEPEYESEVVDLLDVLDPEVSTLTTLNNVQNSLFVPDLGRWLNRRPTYTLSRRPTQTRRPETIDEKPTGVTPDTTEATPPPEEPPVAAPEEEEEVDAPATMQRTWSWQRKPQIERTHSITSVVSDSHFAVLPHGVSLEGWSDEDKEALDDHVRHMLHSKRSKFKQRMIAFGKYIRKPLGFCVFLYATLITLFGLAWVLFLIGWIYVGDRQEYDVNVIDNVLVALFAVVGDGLAPFRAVDTYHMCFIAHYHHLTWRLRREKGMPKLRDRNDLPAQSEKEADPESGTPEDSEFSVLTPKQQQKLMHHQAKFSKSHSFYKPHETTTHYAFPLRLLVAIVVLLDCHSLFQIALGTCTWSISYHHRPQALTATILSCSITCNITAGILIAIGDRRTRKKDVALRMQRQALTQTAIKKVEKHKRERMEHDRDAHIRDANFEVIDEETADQSRSDLDNASLSDLIREAAFGQLIRWLSGHPLFQYPEDQADFQLPPQYQFLLNKGEGESADDPNIEEITLSPTPSRTESLPYSHERFEIEGQLEIERKRSLSIVPKQTKDDIILVDWYTTDDQDNPWNWSSRERAFVIFHLCFYTWVVYIGSAIYAASEGGVMKQFGVRHTAASLPLSLYVLASGVGPLLFAL</sequence>
<organism evidence="3 4">
    <name type="scientific">Fonsecaea erecta</name>
    <dbReference type="NCBI Taxonomy" id="1367422"/>
    <lineage>
        <taxon>Eukaryota</taxon>
        <taxon>Fungi</taxon>
        <taxon>Dikarya</taxon>
        <taxon>Ascomycota</taxon>
        <taxon>Pezizomycotina</taxon>
        <taxon>Eurotiomycetes</taxon>
        <taxon>Chaetothyriomycetidae</taxon>
        <taxon>Chaetothyriales</taxon>
        <taxon>Herpotrichiellaceae</taxon>
        <taxon>Fonsecaea</taxon>
    </lineage>
</organism>
<dbReference type="InterPro" id="IPR036259">
    <property type="entry name" value="MFS_trans_sf"/>
</dbReference>
<dbReference type="AlphaFoldDB" id="A0A178ZXQ4"/>
<feature type="compositionally biased region" description="Low complexity" evidence="1">
    <location>
        <begin position="1"/>
        <end position="15"/>
    </location>
</feature>
<feature type="transmembrane region" description="Helical" evidence="2">
    <location>
        <begin position="567"/>
        <end position="594"/>
    </location>
</feature>
<gene>
    <name evidence="3" type="ORF">AYL99_00571</name>
</gene>
<feature type="region of interest" description="Disordered" evidence="1">
    <location>
        <begin position="128"/>
        <end position="240"/>
    </location>
</feature>
<dbReference type="OrthoDB" id="3365211at2759"/>
<feature type="region of interest" description="Disordered" evidence="1">
    <location>
        <begin position="501"/>
        <end position="527"/>
    </location>
</feature>
<accession>A0A178ZXQ4</accession>
<feature type="compositionally biased region" description="Low complexity" evidence="1">
    <location>
        <begin position="218"/>
        <end position="228"/>
    </location>
</feature>
<dbReference type="RefSeq" id="XP_018697966.1">
    <property type="nucleotide sequence ID" value="XM_018832087.1"/>
</dbReference>